<name>A0A1Q3D6L9_CEPFO</name>
<dbReference type="Gene3D" id="2.40.70.10">
    <property type="entry name" value="Acid Proteases"/>
    <property type="match status" value="1"/>
</dbReference>
<dbReference type="Proteomes" id="UP000187406">
    <property type="component" value="Unassembled WGS sequence"/>
</dbReference>
<dbReference type="OrthoDB" id="780617at2759"/>
<keyword evidence="1" id="KW-0175">Coiled coil</keyword>
<dbReference type="InParanoid" id="A0A1Q3D6L9"/>
<sequence>MARFLGGLHSDIGNIVELQPFWTFEDVCKLAIKVEKQKKISKGSASKPYTRVTSFSKGFSSTKTETSSKDKNKFKEAEVDKEKTYIPQGGKKYFKCHGYGHFQAEFPNRKVMTIKEVEEIESALKEEKNEEEESDDDEELIAEPMNRELLVIRRSLHTKMEMMDDQRENIFQSRCSIGSKICSMIIDSGSCANVASTTLVTKLGLPTISHPKPYKLQWLNDGNQLKITHQVLLSFAVGKHYNDEVLCDVIPMDACHLLLGRPWQFDRSDIHDGKKNTYTIKKDEKKVVLTSLKPSQLLDTKTETIKKESLFLNGGCVEKTLDEKKCVLALLVVERDQREEINIHPLVQPIIVEFEDVFPKELPHGLPPLRGIEHQIDLVPGSVLPNKAAYRCNPEESKELNKQVDELIAQGIIRESMSPCSVSLVFFKGKLSSYFEIL</sequence>
<evidence type="ECO:0000256" key="1">
    <source>
        <dbReference type="SAM" id="Coils"/>
    </source>
</evidence>
<comment type="caution">
    <text evidence="2">The sequence shown here is derived from an EMBL/GenBank/DDBJ whole genome shotgun (WGS) entry which is preliminary data.</text>
</comment>
<reference evidence="3" key="1">
    <citation type="submission" date="2016-04" db="EMBL/GenBank/DDBJ databases">
        <title>Cephalotus genome sequencing.</title>
        <authorList>
            <person name="Fukushima K."/>
            <person name="Hasebe M."/>
            <person name="Fang X."/>
        </authorList>
    </citation>
    <scope>NUCLEOTIDE SEQUENCE [LARGE SCALE GENOMIC DNA]</scope>
    <source>
        <strain evidence="3">cv. St1</strain>
    </source>
</reference>
<evidence type="ECO:0008006" key="4">
    <source>
        <dbReference type="Google" id="ProtNLM"/>
    </source>
</evidence>
<accession>A0A1Q3D6L9</accession>
<dbReference type="SUPFAM" id="SSF56672">
    <property type="entry name" value="DNA/RNA polymerases"/>
    <property type="match status" value="1"/>
</dbReference>
<dbReference type="Gene3D" id="3.10.10.10">
    <property type="entry name" value="HIV Type 1 Reverse Transcriptase, subunit A, domain 1"/>
    <property type="match status" value="1"/>
</dbReference>
<dbReference type="InterPro" id="IPR021109">
    <property type="entry name" value="Peptidase_aspartic_dom_sf"/>
</dbReference>
<dbReference type="PANTHER" id="PTHR35046">
    <property type="entry name" value="ZINC KNUCKLE (CCHC-TYPE) FAMILY PROTEIN"/>
    <property type="match status" value="1"/>
</dbReference>
<protein>
    <recommendedName>
        <fullName evidence="4">Asp_protease_2 domain-containing protein</fullName>
    </recommendedName>
</protein>
<gene>
    <name evidence="2" type="ORF">CFOL_v3_31322</name>
</gene>
<keyword evidence="3" id="KW-1185">Reference proteome</keyword>
<dbReference type="InterPro" id="IPR043502">
    <property type="entry name" value="DNA/RNA_pol_sf"/>
</dbReference>
<evidence type="ECO:0000313" key="2">
    <source>
        <dbReference type="EMBL" id="GAV87898.1"/>
    </source>
</evidence>
<dbReference type="CDD" id="cd00303">
    <property type="entry name" value="retropepsin_like"/>
    <property type="match status" value="1"/>
</dbReference>
<dbReference type="EMBL" id="BDDD01004563">
    <property type="protein sequence ID" value="GAV87898.1"/>
    <property type="molecule type" value="Genomic_DNA"/>
</dbReference>
<evidence type="ECO:0000313" key="3">
    <source>
        <dbReference type="Proteomes" id="UP000187406"/>
    </source>
</evidence>
<organism evidence="2 3">
    <name type="scientific">Cephalotus follicularis</name>
    <name type="common">Albany pitcher plant</name>
    <dbReference type="NCBI Taxonomy" id="3775"/>
    <lineage>
        <taxon>Eukaryota</taxon>
        <taxon>Viridiplantae</taxon>
        <taxon>Streptophyta</taxon>
        <taxon>Embryophyta</taxon>
        <taxon>Tracheophyta</taxon>
        <taxon>Spermatophyta</taxon>
        <taxon>Magnoliopsida</taxon>
        <taxon>eudicotyledons</taxon>
        <taxon>Gunneridae</taxon>
        <taxon>Pentapetalae</taxon>
        <taxon>rosids</taxon>
        <taxon>fabids</taxon>
        <taxon>Oxalidales</taxon>
        <taxon>Cephalotaceae</taxon>
        <taxon>Cephalotus</taxon>
    </lineage>
</organism>
<proteinExistence type="predicted"/>
<dbReference type="AlphaFoldDB" id="A0A1Q3D6L9"/>
<dbReference type="PANTHER" id="PTHR35046:SF26">
    <property type="entry name" value="RNA-DIRECTED DNA POLYMERASE"/>
    <property type="match status" value="1"/>
</dbReference>
<feature type="coiled-coil region" evidence="1">
    <location>
        <begin position="110"/>
        <end position="140"/>
    </location>
</feature>